<feature type="binding site" evidence="11">
    <location>
        <position position="489"/>
    </location>
    <ligand>
        <name>Ca(2+)</name>
        <dbReference type="ChEBI" id="CHEBI:29108"/>
        <label>1</label>
    </ligand>
</feature>
<dbReference type="EMBL" id="PKPP01026896">
    <property type="protein sequence ID" value="PWA29390.1"/>
    <property type="molecule type" value="Genomic_DNA"/>
</dbReference>
<evidence type="ECO:0000256" key="10">
    <source>
        <dbReference type="PIRSR" id="PIRSR621190-1"/>
    </source>
</evidence>
<evidence type="ECO:0000256" key="11">
    <source>
        <dbReference type="PIRSR" id="PIRSR621190-2"/>
    </source>
</evidence>
<dbReference type="InterPro" id="IPR001818">
    <property type="entry name" value="Pept_M10_metallopeptidase"/>
</dbReference>
<feature type="binding site" description="in inhibited form" evidence="11">
    <location>
        <position position="364"/>
    </location>
    <ligand>
        <name>Zn(2+)</name>
        <dbReference type="ChEBI" id="CHEBI:29105"/>
        <label>2</label>
        <note>catalytic</note>
    </ligand>
</feature>
<dbReference type="PRINTS" id="PR00138">
    <property type="entry name" value="MATRIXIN"/>
</dbReference>
<dbReference type="GO" id="GO:0030574">
    <property type="term" value="P:collagen catabolic process"/>
    <property type="evidence" value="ECO:0007669"/>
    <property type="project" value="TreeGrafter"/>
</dbReference>
<sequence>MYRYYRYNIFILLSLIQHVFPARILPPISPPEFPISLSGNATWHNFSKFTNAGKGATFSGISELKKYFRRFGYLDSFSDTFSDTFDDKFESAVLRYQKKLGLPVTGKLDPGTVGQIMLPRCGLSDYITRKHKIHVSKKYAFFDGEPRWRQTSKTETLMLTYAFSDSHMIDYIKYSELQDVFQRSFGRWASTIPVNFTEVDDYRNADIKIAFYGGDHGDGEPFDGVLGVLAHAFSPENGRLHFDTAETWAVDFGSTGSNVAIDLESVATHEIGHILGLAHSSVKEAIMYPSLGPRTTKVDLKMDDIKGIQTLYGSNPNFSFSDTFSDTFDDKFESAVLRYQKKLGLPVTGKLDPGTVGQIMLPRCGLSDYITRKHKIHVSKKYAFFDGEPRWRQTSKTETLMLTYAFSDSHMIDYIKYSELQDVFQRSFGRWASTIPVNFTEVDDYRNADIKIAFYGGDHGDGEPFDGVLGVLAHAFSPENGRLHFDTAETWAVDFGSTGSNVAIDLESVATHEIGHILGLAHSSVKEAIMYPSLGPRTTKVDLKMDDIKGIQTLYGSNPNFRYAPSMESNISLGYRPAREVWVKWVTLLVLLLGVLVC</sequence>
<dbReference type="Proteomes" id="UP000245207">
    <property type="component" value="Unassembled WGS sequence"/>
</dbReference>
<dbReference type="InterPro" id="IPR024079">
    <property type="entry name" value="MetalloPept_cat_dom_sf"/>
</dbReference>
<evidence type="ECO:0000256" key="2">
    <source>
        <dbReference type="ARBA" id="ARBA00022670"/>
    </source>
</evidence>
<keyword evidence="2" id="KW-0645">Protease</keyword>
<keyword evidence="8" id="KW-0865">Zymogen</keyword>
<protein>
    <submittedName>
        <fullName evidence="14">Metallopeptidase, catalytic domain-containing protein</fullName>
    </submittedName>
</protein>
<feature type="binding site" evidence="11">
    <location>
        <position position="530"/>
    </location>
    <ligand>
        <name>Zn(2+)</name>
        <dbReference type="ChEBI" id="CHEBI:29105"/>
        <label>2</label>
        <note>catalytic</note>
    </ligand>
</feature>
<feature type="binding site" evidence="11">
    <location>
        <position position="512"/>
    </location>
    <ligand>
        <name>Zn(2+)</name>
        <dbReference type="ChEBI" id="CHEBI:29105"/>
        <label>2</label>
        <note>catalytic</note>
    </ligand>
</feature>
<dbReference type="SUPFAM" id="SSF55486">
    <property type="entry name" value="Metalloproteases ('zincins'), catalytic domain"/>
    <property type="match status" value="2"/>
</dbReference>
<keyword evidence="3 11" id="KW-0479">Metal-binding</keyword>
<feature type="binding site" evidence="11">
    <location>
        <position position="466"/>
    </location>
    <ligand>
        <name>Ca(2+)</name>
        <dbReference type="ChEBI" id="CHEBI:29108"/>
        <label>3</label>
    </ligand>
</feature>
<dbReference type="CDD" id="cd04278">
    <property type="entry name" value="ZnMc_MMP"/>
    <property type="match status" value="2"/>
</dbReference>
<feature type="binding site" evidence="11">
    <location>
        <position position="467"/>
    </location>
    <ligand>
        <name>Ca(2+)</name>
        <dbReference type="ChEBI" id="CHEBI:29108"/>
        <label>3</label>
    </ligand>
</feature>
<dbReference type="STRING" id="35608.A0A2U1KA36"/>
<feature type="binding site" evidence="11">
    <location>
        <position position="461"/>
    </location>
    <ligand>
        <name>Zn(2+)</name>
        <dbReference type="ChEBI" id="CHEBI:29105"/>
        <label>1</label>
    </ligand>
</feature>
<dbReference type="GO" id="GO:0004222">
    <property type="term" value="F:metalloendopeptidase activity"/>
    <property type="evidence" value="ECO:0007669"/>
    <property type="project" value="InterPro"/>
</dbReference>
<dbReference type="GO" id="GO:0030198">
    <property type="term" value="P:extracellular matrix organization"/>
    <property type="evidence" value="ECO:0007669"/>
    <property type="project" value="TreeGrafter"/>
</dbReference>
<dbReference type="Gene3D" id="3.40.390.10">
    <property type="entry name" value="Collagenase (Catalytic Domain)"/>
    <property type="match status" value="2"/>
</dbReference>
<keyword evidence="11" id="KW-0106">Calcium</keyword>
<dbReference type="PANTHER" id="PTHR10201">
    <property type="entry name" value="MATRIX METALLOPROTEINASE"/>
    <property type="match status" value="1"/>
</dbReference>
<dbReference type="GO" id="GO:0031012">
    <property type="term" value="C:extracellular matrix"/>
    <property type="evidence" value="ECO:0007669"/>
    <property type="project" value="InterPro"/>
</dbReference>
<organism evidence="14 15">
    <name type="scientific">Artemisia annua</name>
    <name type="common">Sweet wormwood</name>
    <dbReference type="NCBI Taxonomy" id="35608"/>
    <lineage>
        <taxon>Eukaryota</taxon>
        <taxon>Viridiplantae</taxon>
        <taxon>Streptophyta</taxon>
        <taxon>Embryophyta</taxon>
        <taxon>Tracheophyta</taxon>
        <taxon>Spermatophyta</taxon>
        <taxon>Magnoliopsida</taxon>
        <taxon>eudicotyledons</taxon>
        <taxon>Gunneridae</taxon>
        <taxon>Pentapetalae</taxon>
        <taxon>asterids</taxon>
        <taxon>campanulids</taxon>
        <taxon>Asterales</taxon>
        <taxon>Asteraceae</taxon>
        <taxon>Asteroideae</taxon>
        <taxon>Anthemideae</taxon>
        <taxon>Artemisiinae</taxon>
        <taxon>Artemisia</taxon>
    </lineage>
</organism>
<evidence type="ECO:0000256" key="6">
    <source>
        <dbReference type="ARBA" id="ARBA00022833"/>
    </source>
</evidence>
<dbReference type="AlphaFoldDB" id="A0A2U1KA36"/>
<keyword evidence="9" id="KW-0325">Glycoprotein</keyword>
<feature type="chain" id="PRO_5015415676" evidence="12">
    <location>
        <begin position="22"/>
        <end position="598"/>
    </location>
</feature>
<accession>A0A2U1KA36</accession>
<dbReference type="InterPro" id="IPR033739">
    <property type="entry name" value="M10A_MMP"/>
</dbReference>
<comment type="caution">
    <text evidence="14">The sequence shown here is derived from an EMBL/GenBank/DDBJ whole genome shotgun (WGS) entry which is preliminary data.</text>
</comment>
<feature type="binding site" evidence="11">
    <location>
        <position position="474"/>
    </location>
    <ligand>
        <name>Zn(2+)</name>
        <dbReference type="ChEBI" id="CHEBI:29105"/>
        <label>1</label>
    </ligand>
</feature>
<feature type="domain" description="Peptidase metallopeptidase" evidence="13">
    <location>
        <begin position="144"/>
        <end position="314"/>
    </location>
</feature>
<evidence type="ECO:0000256" key="9">
    <source>
        <dbReference type="ARBA" id="ARBA00023180"/>
    </source>
</evidence>
<feature type="binding site" evidence="11">
    <location>
        <position position="489"/>
    </location>
    <ligand>
        <name>Ca(2+)</name>
        <dbReference type="ChEBI" id="CHEBI:29108"/>
        <label>3</label>
    </ligand>
</feature>
<evidence type="ECO:0000256" key="3">
    <source>
        <dbReference type="ARBA" id="ARBA00022723"/>
    </source>
</evidence>
<dbReference type="SMART" id="SM00235">
    <property type="entry name" value="ZnMc"/>
    <property type="match status" value="2"/>
</dbReference>
<feature type="binding site" evidence="11">
    <location>
        <position position="459"/>
    </location>
    <ligand>
        <name>Zn(2+)</name>
        <dbReference type="ChEBI" id="CHEBI:29105"/>
        <label>1</label>
    </ligand>
</feature>
<keyword evidence="7" id="KW-0482">Metalloprotease</keyword>
<evidence type="ECO:0000259" key="13">
    <source>
        <dbReference type="SMART" id="SM00235"/>
    </source>
</evidence>
<feature type="binding site" evidence="11">
    <location>
        <position position="449"/>
    </location>
    <ligand>
        <name>Ca(2+)</name>
        <dbReference type="ChEBI" id="CHEBI:29108"/>
        <label>2</label>
    </ligand>
</feature>
<feature type="active site" evidence="10">
    <location>
        <position position="513"/>
    </location>
</feature>
<feature type="binding site" evidence="11">
    <location>
        <position position="484"/>
    </location>
    <ligand>
        <name>Zn(2+)</name>
        <dbReference type="ChEBI" id="CHEBI:29105"/>
        <label>1</label>
    </ligand>
</feature>
<comment type="cofactor">
    <cofactor evidence="11">
        <name>Ca(2+)</name>
        <dbReference type="ChEBI" id="CHEBI:29108"/>
    </cofactor>
    <text evidence="11">Can bind about 5 Ca(2+) ions per subunit.</text>
</comment>
<dbReference type="SUPFAM" id="SSF47090">
    <property type="entry name" value="PGBD-like"/>
    <property type="match status" value="2"/>
</dbReference>
<keyword evidence="6 11" id="KW-0862">Zinc</keyword>
<dbReference type="PANTHER" id="PTHR10201:SF321">
    <property type="entry name" value="METALLOENDOPROTEINASE 4-MMP"/>
    <property type="match status" value="1"/>
</dbReference>
<evidence type="ECO:0000256" key="7">
    <source>
        <dbReference type="ARBA" id="ARBA00023049"/>
    </source>
</evidence>
<reference evidence="14 15" key="1">
    <citation type="journal article" date="2018" name="Mol. Plant">
        <title>The genome of Artemisia annua provides insight into the evolution of Asteraceae family and artemisinin biosynthesis.</title>
        <authorList>
            <person name="Shen Q."/>
            <person name="Zhang L."/>
            <person name="Liao Z."/>
            <person name="Wang S."/>
            <person name="Yan T."/>
            <person name="Shi P."/>
            <person name="Liu M."/>
            <person name="Fu X."/>
            <person name="Pan Q."/>
            <person name="Wang Y."/>
            <person name="Lv Z."/>
            <person name="Lu X."/>
            <person name="Zhang F."/>
            <person name="Jiang W."/>
            <person name="Ma Y."/>
            <person name="Chen M."/>
            <person name="Hao X."/>
            <person name="Li L."/>
            <person name="Tang Y."/>
            <person name="Lv G."/>
            <person name="Zhou Y."/>
            <person name="Sun X."/>
            <person name="Brodelius P.E."/>
            <person name="Rose J.K.C."/>
            <person name="Tang K."/>
        </authorList>
    </citation>
    <scope>NUCLEOTIDE SEQUENCE [LARGE SCALE GENOMIC DNA]</scope>
    <source>
        <strain evidence="15">cv. Huhao1</strain>
        <tissue evidence="14">Leaf</tissue>
    </source>
</reference>
<dbReference type="InterPro" id="IPR006026">
    <property type="entry name" value="Peptidase_Metallo"/>
</dbReference>
<comment type="similarity">
    <text evidence="1">Belongs to the peptidase M10A family. Matrix metalloproteinases (MMPs) subfamily.</text>
</comment>
<dbReference type="Pfam" id="PF01471">
    <property type="entry name" value="PG_binding_1"/>
    <property type="match status" value="2"/>
</dbReference>
<dbReference type="GO" id="GO:0008270">
    <property type="term" value="F:zinc ion binding"/>
    <property type="evidence" value="ECO:0007669"/>
    <property type="project" value="InterPro"/>
</dbReference>
<gene>
    <name evidence="14" type="ORF">CTI12_AA626880</name>
</gene>
<dbReference type="InterPro" id="IPR002477">
    <property type="entry name" value="Peptidoglycan-bd-like"/>
</dbReference>
<evidence type="ECO:0000313" key="14">
    <source>
        <dbReference type="EMBL" id="PWA29390.1"/>
    </source>
</evidence>
<dbReference type="FunFam" id="3.40.390.10:FF:000018">
    <property type="entry name" value="Metalloendoproteinase 1"/>
    <property type="match status" value="2"/>
</dbReference>
<evidence type="ECO:0000256" key="8">
    <source>
        <dbReference type="ARBA" id="ARBA00023145"/>
    </source>
</evidence>
<feature type="binding site" evidence="11">
    <location>
        <position position="486"/>
    </location>
    <ligand>
        <name>Ca(2+)</name>
        <dbReference type="ChEBI" id="CHEBI:29108"/>
        <label>3</label>
    </ligand>
</feature>
<evidence type="ECO:0000256" key="1">
    <source>
        <dbReference type="ARBA" id="ARBA00009614"/>
    </source>
</evidence>
<dbReference type="OrthoDB" id="406838at2759"/>
<dbReference type="GO" id="GO:0006508">
    <property type="term" value="P:proteolysis"/>
    <property type="evidence" value="ECO:0007669"/>
    <property type="project" value="UniProtKB-KW"/>
</dbReference>
<evidence type="ECO:0000256" key="4">
    <source>
        <dbReference type="ARBA" id="ARBA00022729"/>
    </source>
</evidence>
<dbReference type="InterPro" id="IPR021190">
    <property type="entry name" value="Pept_M10A"/>
</dbReference>
<evidence type="ECO:0000313" key="15">
    <source>
        <dbReference type="Proteomes" id="UP000245207"/>
    </source>
</evidence>
<keyword evidence="15" id="KW-1185">Reference proteome</keyword>
<feature type="signal peptide" evidence="12">
    <location>
        <begin position="1"/>
        <end position="21"/>
    </location>
</feature>
<keyword evidence="5" id="KW-0378">Hydrolase</keyword>
<dbReference type="Pfam" id="PF00413">
    <property type="entry name" value="Peptidase_M10"/>
    <property type="match status" value="2"/>
</dbReference>
<feature type="binding site" evidence="11">
    <location>
        <position position="516"/>
    </location>
    <ligand>
        <name>Zn(2+)</name>
        <dbReference type="ChEBI" id="CHEBI:29105"/>
        <label>2</label>
        <note>catalytic</note>
    </ligand>
</feature>
<keyword evidence="4 12" id="KW-0732">Signal</keyword>
<evidence type="ECO:0000256" key="12">
    <source>
        <dbReference type="SAM" id="SignalP"/>
    </source>
</evidence>
<proteinExistence type="inferred from homology"/>
<name>A0A2U1KA36_ARTAN</name>
<feature type="binding site" evidence="11">
    <location>
        <position position="522"/>
    </location>
    <ligand>
        <name>Zn(2+)</name>
        <dbReference type="ChEBI" id="CHEBI:29105"/>
        <label>2</label>
        <note>catalytic</note>
    </ligand>
</feature>
<feature type="domain" description="Peptidase metallopeptidase" evidence="13">
    <location>
        <begin position="387"/>
        <end position="557"/>
    </location>
</feature>
<comment type="cofactor">
    <cofactor evidence="11">
        <name>Zn(2+)</name>
        <dbReference type="ChEBI" id="CHEBI:29105"/>
    </cofactor>
    <text evidence="11">Binds 2 Zn(2+) ions per subunit.</text>
</comment>
<evidence type="ECO:0000256" key="5">
    <source>
        <dbReference type="ARBA" id="ARBA00022801"/>
    </source>
</evidence>
<dbReference type="InterPro" id="IPR036365">
    <property type="entry name" value="PGBD-like_sf"/>
</dbReference>